<evidence type="ECO:0000313" key="14">
    <source>
        <dbReference type="Proteomes" id="UP000019141"/>
    </source>
</evidence>
<name>W4LDF1_ENTF1</name>
<dbReference type="Proteomes" id="UP000019141">
    <property type="component" value="Unassembled WGS sequence"/>
</dbReference>
<keyword evidence="6 11" id="KW-0560">Oxidoreductase</keyword>
<evidence type="ECO:0000256" key="5">
    <source>
        <dbReference type="ARBA" id="ARBA00022605"/>
    </source>
</evidence>
<dbReference type="FunFam" id="3.30.70.260:FF:000008">
    <property type="entry name" value="D-3-phosphoglycerate dehydrogenase, chloroplastic"/>
    <property type="match status" value="1"/>
</dbReference>
<dbReference type="InterPro" id="IPR006140">
    <property type="entry name" value="D-isomer_DH_NAD-bd"/>
</dbReference>
<dbReference type="FunFam" id="3.40.50.720:FF:000021">
    <property type="entry name" value="D-3-phosphoglycerate dehydrogenase"/>
    <property type="match status" value="1"/>
</dbReference>
<dbReference type="GO" id="GO:0006564">
    <property type="term" value="P:L-serine biosynthetic process"/>
    <property type="evidence" value="ECO:0007669"/>
    <property type="project" value="UniProtKB-UniRule"/>
</dbReference>
<comment type="catalytic activity">
    <reaction evidence="10 11">
        <text>(2R)-3-phosphoglycerate + NAD(+) = 3-phosphooxypyruvate + NADH + H(+)</text>
        <dbReference type="Rhea" id="RHEA:12641"/>
        <dbReference type="ChEBI" id="CHEBI:15378"/>
        <dbReference type="ChEBI" id="CHEBI:18110"/>
        <dbReference type="ChEBI" id="CHEBI:57540"/>
        <dbReference type="ChEBI" id="CHEBI:57945"/>
        <dbReference type="ChEBI" id="CHEBI:58272"/>
        <dbReference type="EC" id="1.1.1.95"/>
    </reaction>
</comment>
<keyword evidence="14" id="KW-1185">Reference proteome</keyword>
<dbReference type="CDD" id="cd12173">
    <property type="entry name" value="PGDH_4"/>
    <property type="match status" value="1"/>
</dbReference>
<dbReference type="InterPro" id="IPR029752">
    <property type="entry name" value="D-isomer_DH_CS1"/>
</dbReference>
<dbReference type="GO" id="GO:0051287">
    <property type="term" value="F:NAD binding"/>
    <property type="evidence" value="ECO:0007669"/>
    <property type="project" value="UniProtKB-UniRule"/>
</dbReference>
<reference evidence="13 14" key="1">
    <citation type="journal article" date="2014" name="Nature">
        <title>An environmental bacterial taxon with a large and distinct metabolic repertoire.</title>
        <authorList>
            <person name="Wilson M.C."/>
            <person name="Mori T."/>
            <person name="Ruckert C."/>
            <person name="Uria A.R."/>
            <person name="Helf M.J."/>
            <person name="Takada K."/>
            <person name="Gernert C."/>
            <person name="Steffens U.A."/>
            <person name="Heycke N."/>
            <person name="Schmitt S."/>
            <person name="Rinke C."/>
            <person name="Helfrich E.J."/>
            <person name="Brachmann A.O."/>
            <person name="Gurgui C."/>
            <person name="Wakimoto T."/>
            <person name="Kracht M."/>
            <person name="Crusemann M."/>
            <person name="Hentschel U."/>
            <person name="Abe I."/>
            <person name="Matsunaga S."/>
            <person name="Kalinowski J."/>
            <person name="Takeyama H."/>
            <person name="Piel J."/>
        </authorList>
    </citation>
    <scope>NUCLEOTIDE SEQUENCE [LARGE SCALE GENOMIC DNA]</scope>
    <source>
        <strain evidence="14">TSY1</strain>
    </source>
</reference>
<dbReference type="InterPro" id="IPR002912">
    <property type="entry name" value="ACT_dom"/>
</dbReference>
<keyword evidence="7 11" id="KW-0520">NAD</keyword>
<dbReference type="PROSITE" id="PS00065">
    <property type="entry name" value="D_2_HYDROXYACID_DH_1"/>
    <property type="match status" value="1"/>
</dbReference>
<keyword evidence="8 11" id="KW-0718">Serine biosynthesis</keyword>
<dbReference type="PANTHER" id="PTHR42789:SF1">
    <property type="entry name" value="D-ISOMER SPECIFIC 2-HYDROXYACID DEHYDROGENASE FAMILY PROTEIN (AFU_ORTHOLOGUE AFUA_6G10090)"/>
    <property type="match status" value="1"/>
</dbReference>
<evidence type="ECO:0000256" key="1">
    <source>
        <dbReference type="ARBA" id="ARBA00003800"/>
    </source>
</evidence>
<dbReference type="Pfam" id="PF00389">
    <property type="entry name" value="2-Hacid_dh"/>
    <property type="match status" value="1"/>
</dbReference>
<dbReference type="Gene3D" id="3.40.50.720">
    <property type="entry name" value="NAD(P)-binding Rossmann-like Domain"/>
    <property type="match status" value="2"/>
</dbReference>
<dbReference type="InterPro" id="IPR006236">
    <property type="entry name" value="PGDH"/>
</dbReference>
<evidence type="ECO:0000256" key="7">
    <source>
        <dbReference type="ARBA" id="ARBA00023027"/>
    </source>
</evidence>
<evidence type="ECO:0000256" key="3">
    <source>
        <dbReference type="ARBA" id="ARBA00005854"/>
    </source>
</evidence>
<dbReference type="Gene3D" id="3.30.70.260">
    <property type="match status" value="1"/>
</dbReference>
<dbReference type="InterPro" id="IPR006139">
    <property type="entry name" value="D-isomer_2_OHA_DH_cat_dom"/>
</dbReference>
<dbReference type="InterPro" id="IPR036291">
    <property type="entry name" value="NAD(P)-bd_dom_sf"/>
</dbReference>
<dbReference type="InterPro" id="IPR029009">
    <property type="entry name" value="ASB_dom_sf"/>
</dbReference>
<dbReference type="Pfam" id="PF01842">
    <property type="entry name" value="ACT"/>
    <property type="match status" value="1"/>
</dbReference>
<dbReference type="InterPro" id="IPR045865">
    <property type="entry name" value="ACT-like_dom_sf"/>
</dbReference>
<dbReference type="Pfam" id="PF19304">
    <property type="entry name" value="PGDH_inter"/>
    <property type="match status" value="1"/>
</dbReference>
<feature type="domain" description="ACT" evidence="12">
    <location>
        <begin position="459"/>
        <end position="531"/>
    </location>
</feature>
<comment type="similarity">
    <text evidence="3 11">Belongs to the D-isomer specific 2-hydroxyacid dehydrogenase family.</text>
</comment>
<gene>
    <name evidence="13" type="ORF">ETSY1_27870</name>
</gene>
<accession>W4LDF1</accession>
<keyword evidence="5 11" id="KW-0028">Amino-acid biosynthesis</keyword>
<evidence type="ECO:0000256" key="6">
    <source>
        <dbReference type="ARBA" id="ARBA00023002"/>
    </source>
</evidence>
<dbReference type="UniPathway" id="UPA00135">
    <property type="reaction ID" value="UER00196"/>
</dbReference>
<dbReference type="PROSITE" id="PS51671">
    <property type="entry name" value="ACT"/>
    <property type="match status" value="1"/>
</dbReference>
<dbReference type="PANTHER" id="PTHR42789">
    <property type="entry name" value="D-ISOMER SPECIFIC 2-HYDROXYACID DEHYDROGENASE FAMILY PROTEIN (AFU_ORTHOLOGUE AFUA_6G10090)"/>
    <property type="match status" value="1"/>
</dbReference>
<dbReference type="Gene3D" id="3.30.1330.90">
    <property type="entry name" value="D-3-phosphoglycerate dehydrogenase, domain 3"/>
    <property type="match status" value="1"/>
</dbReference>
<dbReference type="SUPFAM" id="SSF143548">
    <property type="entry name" value="Serine metabolism enzymes domain"/>
    <property type="match status" value="1"/>
</dbReference>
<dbReference type="SUPFAM" id="SSF52283">
    <property type="entry name" value="Formate/glycerate dehydrogenase catalytic domain-like"/>
    <property type="match status" value="1"/>
</dbReference>
<dbReference type="SUPFAM" id="SSF51735">
    <property type="entry name" value="NAD(P)-binding Rossmann-fold domains"/>
    <property type="match status" value="1"/>
</dbReference>
<evidence type="ECO:0000313" key="13">
    <source>
        <dbReference type="EMBL" id="ETW96118.1"/>
    </source>
</evidence>
<evidence type="ECO:0000259" key="12">
    <source>
        <dbReference type="PROSITE" id="PS51671"/>
    </source>
</evidence>
<evidence type="ECO:0000256" key="8">
    <source>
        <dbReference type="ARBA" id="ARBA00023299"/>
    </source>
</evidence>
<sequence>MSTKPKILIADKIAPSGIDLLQRHDAVEVSVQTGLTPDALSDRLPPYAGLIVRSSTQVTAELIDAAASLQMIGRAGIGVDNIDVEAATRRGIIVMNTPEGNMNTAAEHTLSMLLALSRSIPQASAEVKAGVWERHKFLGVEVVNKTLGVVGLGRIGGLVVRKAQGLGMQTIAYDPYISHEAAQKLGVELMSLGDLLEQADYVTVHTPKTAETKALIGHDELKRVKRGVQMINCARGGIIDEEALYDALVNGTVAGAALDVFEQEPPSADHPLLQLDNVICTPHLGAQTEEAQERVAIGVAEQMLDFFVHGQIKNAVNMPNLDADSYHALQPYLALATKLGAFQMQRIEGGITDVTVSYSGEMAGLGVKSMTAAVLCGVLGHFLGQQVNYVNAPFLARERGIRVVERQQQDPEDYASLIEVEIGTESQRGRVAGTLFGRDDARIVSIDDFAIEAVLEGHMLLFSNQDTPGVIGRIGTIFGNANINIAGFRLGRTAPHGNAVCVVNVDSAIPPDVLDAIRSMPNLIYAKTINL</sequence>
<dbReference type="CDD" id="cd04902">
    <property type="entry name" value="ACT_3PGDH-xct"/>
    <property type="match status" value="1"/>
</dbReference>
<comment type="catalytic activity">
    <reaction evidence="9">
        <text>(R)-2-hydroxyglutarate + NAD(+) = 2-oxoglutarate + NADH + H(+)</text>
        <dbReference type="Rhea" id="RHEA:49612"/>
        <dbReference type="ChEBI" id="CHEBI:15378"/>
        <dbReference type="ChEBI" id="CHEBI:15801"/>
        <dbReference type="ChEBI" id="CHEBI:16810"/>
        <dbReference type="ChEBI" id="CHEBI:57540"/>
        <dbReference type="ChEBI" id="CHEBI:57945"/>
        <dbReference type="EC" id="1.1.1.399"/>
    </reaction>
</comment>
<dbReference type="InterPro" id="IPR045626">
    <property type="entry name" value="PGDH_ASB_dom"/>
</dbReference>
<dbReference type="SUPFAM" id="SSF55021">
    <property type="entry name" value="ACT-like"/>
    <property type="match status" value="1"/>
</dbReference>
<protein>
    <recommendedName>
        <fullName evidence="4 11">D-3-phosphoglycerate dehydrogenase</fullName>
        <ecNumber evidence="11">1.1.1.95</ecNumber>
    </recommendedName>
</protein>
<comment type="caution">
    <text evidence="13">The sequence shown here is derived from an EMBL/GenBank/DDBJ whole genome shotgun (WGS) entry which is preliminary data.</text>
</comment>
<evidence type="ECO:0000256" key="2">
    <source>
        <dbReference type="ARBA" id="ARBA00005216"/>
    </source>
</evidence>
<dbReference type="EMBL" id="AZHW01000830">
    <property type="protein sequence ID" value="ETW96118.1"/>
    <property type="molecule type" value="Genomic_DNA"/>
</dbReference>
<dbReference type="Pfam" id="PF02826">
    <property type="entry name" value="2-Hacid_dh_C"/>
    <property type="match status" value="1"/>
</dbReference>
<evidence type="ECO:0000256" key="10">
    <source>
        <dbReference type="ARBA" id="ARBA00048731"/>
    </source>
</evidence>
<organism evidence="13 14">
    <name type="scientific">Entotheonella factor</name>
    <dbReference type="NCBI Taxonomy" id="1429438"/>
    <lineage>
        <taxon>Bacteria</taxon>
        <taxon>Pseudomonadati</taxon>
        <taxon>Nitrospinota/Tectimicrobiota group</taxon>
        <taxon>Candidatus Tectimicrobiota</taxon>
        <taxon>Candidatus Entotheonellia</taxon>
        <taxon>Candidatus Entotheonellales</taxon>
        <taxon>Candidatus Entotheonellaceae</taxon>
        <taxon>Candidatus Entotheonella</taxon>
    </lineage>
</organism>
<dbReference type="NCBIfam" id="TIGR01327">
    <property type="entry name" value="PGDH"/>
    <property type="match status" value="1"/>
</dbReference>
<dbReference type="PATRIC" id="fig|1429438.4.peg.5314"/>
<dbReference type="GO" id="GO:0004617">
    <property type="term" value="F:phosphoglycerate dehydrogenase activity"/>
    <property type="evidence" value="ECO:0007669"/>
    <property type="project" value="UniProtKB-UniRule"/>
</dbReference>
<comment type="pathway">
    <text evidence="2 11">Amino-acid biosynthesis; L-serine biosynthesis; L-serine from 3-phospho-D-glycerate: step 1/3.</text>
</comment>
<dbReference type="EC" id="1.1.1.95" evidence="11"/>
<evidence type="ECO:0000256" key="9">
    <source>
        <dbReference type="ARBA" id="ARBA00048126"/>
    </source>
</evidence>
<proteinExistence type="inferred from homology"/>
<dbReference type="HOGENOM" id="CLU_019796_8_1_7"/>
<dbReference type="InterPro" id="IPR050857">
    <property type="entry name" value="D-2-hydroxyacid_DH"/>
</dbReference>
<dbReference type="FunFam" id="3.30.1330.90:FF:000003">
    <property type="entry name" value="D-3-phosphoglycerate dehydrogenase"/>
    <property type="match status" value="1"/>
</dbReference>
<comment type="function">
    <text evidence="1">Catalyzes the reversible oxidation of 3-phospho-D-glycerate to 3-phosphonooxypyruvate, the first step of the phosphorylated L-serine biosynthesis pathway. Also catalyzes the reversible oxidation of 2-hydroxyglutarate to 2-oxoglutarate.</text>
</comment>
<dbReference type="AlphaFoldDB" id="W4LDF1"/>
<evidence type="ECO:0000256" key="11">
    <source>
        <dbReference type="RuleBase" id="RU363003"/>
    </source>
</evidence>
<evidence type="ECO:0000256" key="4">
    <source>
        <dbReference type="ARBA" id="ARBA00021582"/>
    </source>
</evidence>